<keyword evidence="2" id="KW-1185">Reference proteome</keyword>
<proteinExistence type="predicted"/>
<protein>
    <submittedName>
        <fullName evidence="3">DUF3718 domain-containing protein</fullName>
    </submittedName>
</protein>
<organism evidence="2 3">
    <name type="scientific">Haemonchus contortus</name>
    <name type="common">Barber pole worm</name>
    <dbReference type="NCBI Taxonomy" id="6289"/>
    <lineage>
        <taxon>Eukaryota</taxon>
        <taxon>Metazoa</taxon>
        <taxon>Ecdysozoa</taxon>
        <taxon>Nematoda</taxon>
        <taxon>Chromadorea</taxon>
        <taxon>Rhabditida</taxon>
        <taxon>Rhabditina</taxon>
        <taxon>Rhabditomorpha</taxon>
        <taxon>Strongyloidea</taxon>
        <taxon>Trichostrongylidae</taxon>
        <taxon>Haemonchus</taxon>
    </lineage>
</organism>
<reference evidence="3" key="1">
    <citation type="submission" date="2020-12" db="UniProtKB">
        <authorList>
            <consortium name="WormBaseParasite"/>
        </authorList>
    </citation>
    <scope>IDENTIFICATION</scope>
    <source>
        <strain evidence="3">MHco3</strain>
    </source>
</reference>
<accession>A0A7I5E6E8</accession>
<feature type="signal peptide" evidence="1">
    <location>
        <begin position="1"/>
        <end position="25"/>
    </location>
</feature>
<evidence type="ECO:0000313" key="3">
    <source>
        <dbReference type="WBParaSite" id="HCON_00027530-00001"/>
    </source>
</evidence>
<keyword evidence="1" id="KW-0732">Signal</keyword>
<name>A0A7I5E6E8_HAECO</name>
<feature type="chain" id="PRO_5029620634" evidence="1">
    <location>
        <begin position="26"/>
        <end position="154"/>
    </location>
</feature>
<sequence length="154" mass="16733">MHLLIVSLMCYVFVLTGMHAGVAESTEDAKLYKCGANVPPTAKKALLDAINGKRINSSINPLPSTESFDCDLAQEAFTNTFKDKSHQGFKIESAFGDNWQEALKNELLSSSTTGMIYAANSVGCGIRLETSQTDGLHKIKVECALDNQPPRPPR</sequence>
<dbReference type="AlphaFoldDB" id="A0A7I5E6E8"/>
<evidence type="ECO:0000256" key="1">
    <source>
        <dbReference type="SAM" id="SignalP"/>
    </source>
</evidence>
<dbReference type="WBParaSite" id="HCON_00027530-00001">
    <property type="protein sequence ID" value="HCON_00027530-00001"/>
    <property type="gene ID" value="HCON_00027530"/>
</dbReference>
<dbReference type="Proteomes" id="UP000025227">
    <property type="component" value="Unplaced"/>
</dbReference>
<evidence type="ECO:0000313" key="2">
    <source>
        <dbReference type="Proteomes" id="UP000025227"/>
    </source>
</evidence>